<gene>
    <name evidence="2" type="ORF">SAMN05660831_01487</name>
</gene>
<dbReference type="AlphaFoldDB" id="A0A1I1RJX0"/>
<evidence type="ECO:0000313" key="3">
    <source>
        <dbReference type="Proteomes" id="UP000198611"/>
    </source>
</evidence>
<dbReference type="STRING" id="1123397.SAMN05660831_01487"/>
<protein>
    <submittedName>
        <fullName evidence="2">Uncharacterized protein</fullName>
    </submittedName>
</protein>
<dbReference type="EMBL" id="FOMJ01000004">
    <property type="protein sequence ID" value="SFD34635.1"/>
    <property type="molecule type" value="Genomic_DNA"/>
</dbReference>
<keyword evidence="3" id="KW-1185">Reference proteome</keyword>
<feature type="region of interest" description="Disordered" evidence="1">
    <location>
        <begin position="38"/>
        <end position="58"/>
    </location>
</feature>
<evidence type="ECO:0000256" key="1">
    <source>
        <dbReference type="SAM" id="MobiDB-lite"/>
    </source>
</evidence>
<accession>A0A1I1RJX0</accession>
<dbReference type="Proteomes" id="UP000198611">
    <property type="component" value="Unassembled WGS sequence"/>
</dbReference>
<organism evidence="2 3">
    <name type="scientific">Thiohalospira halophila DSM 15071</name>
    <dbReference type="NCBI Taxonomy" id="1123397"/>
    <lineage>
        <taxon>Bacteria</taxon>
        <taxon>Pseudomonadati</taxon>
        <taxon>Pseudomonadota</taxon>
        <taxon>Gammaproteobacteria</taxon>
        <taxon>Thiohalospirales</taxon>
        <taxon>Thiohalospiraceae</taxon>
        <taxon>Thiohalospira</taxon>
    </lineage>
</organism>
<name>A0A1I1RJX0_9GAMM</name>
<proteinExistence type="predicted"/>
<sequence length="58" mass="6585">MASDKEETAALLARLPEDSSYEDIQYHLYVLEKIRRGEERAATEGSLDSTQARERLDG</sequence>
<reference evidence="2 3" key="1">
    <citation type="submission" date="2016-10" db="EMBL/GenBank/DDBJ databases">
        <authorList>
            <person name="de Groot N.N."/>
        </authorList>
    </citation>
    <scope>NUCLEOTIDE SEQUENCE [LARGE SCALE GENOMIC DNA]</scope>
    <source>
        <strain evidence="2 3">HL3</strain>
    </source>
</reference>
<evidence type="ECO:0000313" key="2">
    <source>
        <dbReference type="EMBL" id="SFD34635.1"/>
    </source>
</evidence>
<dbReference type="RefSeq" id="WP_162841049.1">
    <property type="nucleotide sequence ID" value="NZ_FOMJ01000004.1"/>
</dbReference>